<accession>A0ABU6KD59</accession>
<evidence type="ECO:0000256" key="1">
    <source>
        <dbReference type="ARBA" id="ARBA00008954"/>
    </source>
</evidence>
<dbReference type="InterPro" id="IPR015421">
    <property type="entry name" value="PyrdxlP-dep_Trfase_major"/>
</dbReference>
<protein>
    <submittedName>
        <fullName evidence="4">Aspartate aminotransferase family protein</fullName>
    </submittedName>
</protein>
<dbReference type="PANTHER" id="PTHR43094">
    <property type="entry name" value="AMINOTRANSFERASE"/>
    <property type="match status" value="1"/>
</dbReference>
<dbReference type="InterPro" id="IPR015422">
    <property type="entry name" value="PyrdxlP-dep_Trfase_small"/>
</dbReference>
<comment type="similarity">
    <text evidence="1 3">Belongs to the class-III pyridoxal-phosphate-dependent aminotransferase family.</text>
</comment>
<sequence>MEKIKDLKSELSELDKKHFLHPTSSIKMQQESGPAYIFVKGRGIYLEEISGETFIDGMSSLWNVNIGHGREELGRVANEQMNTMAFSSAFSTYSHEPAIRLAKKLSELTPGDLNVCFFTSGGSESNDSAIKMARHYWKLKGKPERKKILSRKLAYHGVSMGATSATGIPEFHEMTSSLAPDFVYAPSPNARSWSEIEDVDLTCIDETIKIIEKEGPETIAAFIMEPIQGAGGMIIPPNGYLKAMREICDKYGILLIADEIITGFGRTGKMFGVEHWDVTPDMMTVAKGITSGYIPLGAVIFSDRIHQELIELSTGTLFHGFTYSGHPTACMVGLKNIEIIENENLVQNTEQRGIELSKGLTKLEEKHWSVGGIRNKGLLGAFELYQDCTSKKRFDPSLGVAKRVVDECLKRKLIVRPITYEGTDTIAIAPPLISTKEEIEQIVSIFSDAVSVVESQLNG</sequence>
<organism evidence="4 5">
    <name type="scientific">Virgibacillus tibetensis</name>
    <dbReference type="NCBI Taxonomy" id="3042313"/>
    <lineage>
        <taxon>Bacteria</taxon>
        <taxon>Bacillati</taxon>
        <taxon>Bacillota</taxon>
        <taxon>Bacilli</taxon>
        <taxon>Bacillales</taxon>
        <taxon>Bacillaceae</taxon>
        <taxon>Virgibacillus</taxon>
    </lineage>
</organism>
<dbReference type="CDD" id="cd00610">
    <property type="entry name" value="OAT_like"/>
    <property type="match status" value="1"/>
</dbReference>
<keyword evidence="4" id="KW-0032">Aminotransferase</keyword>
<gene>
    <name evidence="4" type="ORF">QGM71_07105</name>
</gene>
<dbReference type="Gene3D" id="3.90.1150.10">
    <property type="entry name" value="Aspartate Aminotransferase, domain 1"/>
    <property type="match status" value="1"/>
</dbReference>
<keyword evidence="4" id="KW-0808">Transferase</keyword>
<evidence type="ECO:0000313" key="4">
    <source>
        <dbReference type="EMBL" id="MEC5423267.1"/>
    </source>
</evidence>
<dbReference type="Pfam" id="PF00202">
    <property type="entry name" value="Aminotran_3"/>
    <property type="match status" value="1"/>
</dbReference>
<dbReference type="EMBL" id="JARZFX010000002">
    <property type="protein sequence ID" value="MEC5423267.1"/>
    <property type="molecule type" value="Genomic_DNA"/>
</dbReference>
<keyword evidence="2 3" id="KW-0663">Pyridoxal phosphate</keyword>
<reference evidence="4 5" key="1">
    <citation type="journal article" date="2024" name="Int. J. Syst. Evol. Microbiol.">
        <title>Virgibacillus tibetensis sp. nov., isolated from salt lake on the Tibetan Plateau of China.</title>
        <authorList>
            <person name="Phurbu D."/>
            <person name="Liu Z.-X."/>
            <person name="Wang R."/>
            <person name="Zheng Y.-Y."/>
            <person name="Liu H.-C."/>
            <person name="Zhou Y.-G."/>
            <person name="Yu Y.-J."/>
            <person name="Li A.-H."/>
        </authorList>
    </citation>
    <scope>NUCLEOTIDE SEQUENCE [LARGE SCALE GENOMIC DNA]</scope>
    <source>
        <strain evidence="4 5">C22-A2</strain>
    </source>
</reference>
<dbReference type="SUPFAM" id="SSF53383">
    <property type="entry name" value="PLP-dependent transferases"/>
    <property type="match status" value="1"/>
</dbReference>
<dbReference type="InterPro" id="IPR005814">
    <property type="entry name" value="Aminotrans_3"/>
</dbReference>
<dbReference type="InterPro" id="IPR015424">
    <property type="entry name" value="PyrdxlP-dep_Trfase"/>
</dbReference>
<comment type="caution">
    <text evidence="4">The sequence shown here is derived from an EMBL/GenBank/DDBJ whole genome shotgun (WGS) entry which is preliminary data.</text>
</comment>
<dbReference type="InterPro" id="IPR049704">
    <property type="entry name" value="Aminotrans_3_PPA_site"/>
</dbReference>
<evidence type="ECO:0000256" key="2">
    <source>
        <dbReference type="ARBA" id="ARBA00022898"/>
    </source>
</evidence>
<dbReference type="GO" id="GO:0008483">
    <property type="term" value="F:transaminase activity"/>
    <property type="evidence" value="ECO:0007669"/>
    <property type="project" value="UniProtKB-KW"/>
</dbReference>
<evidence type="ECO:0000313" key="5">
    <source>
        <dbReference type="Proteomes" id="UP001335737"/>
    </source>
</evidence>
<dbReference type="Gene3D" id="3.40.640.10">
    <property type="entry name" value="Type I PLP-dependent aspartate aminotransferase-like (Major domain)"/>
    <property type="match status" value="1"/>
</dbReference>
<keyword evidence="5" id="KW-1185">Reference proteome</keyword>
<evidence type="ECO:0000256" key="3">
    <source>
        <dbReference type="RuleBase" id="RU003560"/>
    </source>
</evidence>
<dbReference type="PIRSF" id="PIRSF000521">
    <property type="entry name" value="Transaminase_4ab_Lys_Orn"/>
    <property type="match status" value="1"/>
</dbReference>
<dbReference type="Proteomes" id="UP001335737">
    <property type="component" value="Unassembled WGS sequence"/>
</dbReference>
<dbReference type="PANTHER" id="PTHR43094:SF1">
    <property type="entry name" value="AMINOTRANSFERASE CLASS-III"/>
    <property type="match status" value="1"/>
</dbReference>
<dbReference type="PROSITE" id="PS00600">
    <property type="entry name" value="AA_TRANSFER_CLASS_3"/>
    <property type="match status" value="1"/>
</dbReference>
<name>A0ABU6KD59_9BACI</name>
<dbReference type="RefSeq" id="WP_327606823.1">
    <property type="nucleotide sequence ID" value="NZ_JARZFX010000002.1"/>
</dbReference>
<proteinExistence type="inferred from homology"/>